<keyword evidence="6 10" id="KW-0812">Transmembrane</keyword>
<evidence type="ECO:0000256" key="9">
    <source>
        <dbReference type="ARBA" id="ARBA00030750"/>
    </source>
</evidence>
<dbReference type="InterPro" id="IPR001992">
    <property type="entry name" value="T2SS_GspF/T4SS_PilC_CS"/>
</dbReference>
<dbReference type="InterPro" id="IPR003004">
    <property type="entry name" value="GspF/PilC"/>
</dbReference>
<keyword evidence="7 12" id="KW-1133">Transmembrane helix</keyword>
<reference evidence="15" key="1">
    <citation type="submission" date="2016-09" db="EMBL/GenBank/DDBJ databases">
        <authorList>
            <person name="Varghese N."/>
            <person name="Submissions S."/>
        </authorList>
    </citation>
    <scope>NUCLEOTIDE SEQUENCE [LARGE SCALE GENOMIC DNA]</scope>
    <source>
        <strain evidence="15">JS23</strain>
    </source>
</reference>
<comment type="similarity">
    <text evidence="3 10">Belongs to the GSP F family.</text>
</comment>
<dbReference type="InterPro" id="IPR018076">
    <property type="entry name" value="T2SS_GspF_dom"/>
</dbReference>
<gene>
    <name evidence="14" type="ORF">SAMN05216551_108200</name>
</gene>
<evidence type="ECO:0000256" key="7">
    <source>
        <dbReference type="ARBA" id="ARBA00022989"/>
    </source>
</evidence>
<dbReference type="PRINTS" id="PR00812">
    <property type="entry name" value="BCTERIALGSPF"/>
</dbReference>
<sequence>MKLAFDPKHAAANTGSVAPALDRRRCSFSPPESPAHRSPRRSLGAARLGAFCEQLAGLLDAGLSLAPSLELIAQSDEWPATAALAARLHRRLVAGRAFGSALGDETGVMPPALARILAVGEQSGRLADALRQVAGAQRHSAERSARLRSALVYPLGVLVVAAFVAVGLLIGIVPGFAELFASMGGALPPLTRVALSASRFCIEHGVQTLAVLLLGLLLAVTLYRYSPRCRHVVRGLLSRLPVVGPIRRELALAHWAGTLGRLLAARVPLLEATTLLHALTGEPALDAFSAGLSTRLKAGVTFERAVAACPTLPPRLTGLIALACQSAMLDTVLADFAVRTEKRTQQRLDTLLRLVEPAMMALLGLIVGGIVFALYLPIIQAGQML</sequence>
<dbReference type="AlphaFoldDB" id="A0A1H2PRS4"/>
<evidence type="ECO:0000256" key="12">
    <source>
        <dbReference type="SAM" id="Phobius"/>
    </source>
</evidence>
<feature type="domain" description="Type II secretion system protein GspF" evidence="13">
    <location>
        <begin position="51"/>
        <end position="174"/>
    </location>
</feature>
<feature type="region of interest" description="Disordered" evidence="11">
    <location>
        <begin position="22"/>
        <end position="41"/>
    </location>
</feature>
<keyword evidence="15" id="KW-1185">Reference proteome</keyword>
<dbReference type="GO" id="GO:0009306">
    <property type="term" value="P:protein secretion"/>
    <property type="evidence" value="ECO:0007669"/>
    <property type="project" value="InterPro"/>
</dbReference>
<feature type="domain" description="Type II secretion system protein GspF" evidence="13">
    <location>
        <begin position="256"/>
        <end position="377"/>
    </location>
</feature>
<keyword evidence="4 10" id="KW-0813">Transport</keyword>
<evidence type="ECO:0000313" key="14">
    <source>
        <dbReference type="EMBL" id="SDV49571.1"/>
    </source>
</evidence>
<dbReference type="STRING" id="1770053.SAMN05216551_108200"/>
<evidence type="ECO:0000256" key="4">
    <source>
        <dbReference type="ARBA" id="ARBA00022448"/>
    </source>
</evidence>
<dbReference type="PANTHER" id="PTHR30012:SF0">
    <property type="entry name" value="TYPE II SECRETION SYSTEM PROTEIN F-RELATED"/>
    <property type="match status" value="1"/>
</dbReference>
<dbReference type="Gene3D" id="1.20.81.30">
    <property type="entry name" value="Type II secretion system (T2SS), domain F"/>
    <property type="match status" value="2"/>
</dbReference>
<evidence type="ECO:0000256" key="11">
    <source>
        <dbReference type="SAM" id="MobiDB-lite"/>
    </source>
</evidence>
<evidence type="ECO:0000313" key="15">
    <source>
        <dbReference type="Proteomes" id="UP000243719"/>
    </source>
</evidence>
<comment type="function">
    <text evidence="1">Component of the type II secretion system inner membrane complex required for the energy-dependent secretion of extracellular factors such as proteases and toxins from the periplasm.</text>
</comment>
<evidence type="ECO:0000256" key="1">
    <source>
        <dbReference type="ARBA" id="ARBA00002684"/>
    </source>
</evidence>
<feature type="transmembrane region" description="Helical" evidence="12">
    <location>
        <begin position="150"/>
        <end position="173"/>
    </location>
</feature>
<dbReference type="PROSITE" id="PS00874">
    <property type="entry name" value="T2SP_F"/>
    <property type="match status" value="1"/>
</dbReference>
<dbReference type="PANTHER" id="PTHR30012">
    <property type="entry name" value="GENERAL SECRETION PATHWAY PROTEIN"/>
    <property type="match status" value="1"/>
</dbReference>
<keyword evidence="8 12" id="KW-0472">Membrane</keyword>
<feature type="transmembrane region" description="Helical" evidence="12">
    <location>
        <begin position="358"/>
        <end position="379"/>
    </location>
</feature>
<feature type="transmembrane region" description="Helical" evidence="12">
    <location>
        <begin position="205"/>
        <end position="225"/>
    </location>
</feature>
<keyword evidence="5" id="KW-1003">Cell membrane</keyword>
<dbReference type="GO" id="GO:0005886">
    <property type="term" value="C:plasma membrane"/>
    <property type="evidence" value="ECO:0007669"/>
    <property type="project" value="UniProtKB-SubCell"/>
</dbReference>
<proteinExistence type="inferred from homology"/>
<evidence type="ECO:0000256" key="6">
    <source>
        <dbReference type="ARBA" id="ARBA00022692"/>
    </source>
</evidence>
<dbReference type="EMBL" id="FNLO01000008">
    <property type="protein sequence ID" value="SDV49571.1"/>
    <property type="molecule type" value="Genomic_DNA"/>
</dbReference>
<evidence type="ECO:0000256" key="2">
    <source>
        <dbReference type="ARBA" id="ARBA00004651"/>
    </source>
</evidence>
<dbReference type="RefSeq" id="WP_091909788.1">
    <property type="nucleotide sequence ID" value="NZ_FNLO01000008.1"/>
</dbReference>
<dbReference type="OrthoDB" id="9805682at2"/>
<evidence type="ECO:0000256" key="10">
    <source>
        <dbReference type="RuleBase" id="RU003923"/>
    </source>
</evidence>
<evidence type="ECO:0000259" key="13">
    <source>
        <dbReference type="Pfam" id="PF00482"/>
    </source>
</evidence>
<dbReference type="Proteomes" id="UP000243719">
    <property type="component" value="Unassembled WGS sequence"/>
</dbReference>
<organism evidence="14 15">
    <name type="scientific">Chitinasiproducens palmae</name>
    <dbReference type="NCBI Taxonomy" id="1770053"/>
    <lineage>
        <taxon>Bacteria</taxon>
        <taxon>Pseudomonadati</taxon>
        <taxon>Pseudomonadota</taxon>
        <taxon>Betaproteobacteria</taxon>
        <taxon>Burkholderiales</taxon>
        <taxon>Burkholderiaceae</taxon>
        <taxon>Chitinasiproducens</taxon>
    </lineage>
</organism>
<accession>A0A1H2PRS4</accession>
<dbReference type="Pfam" id="PF00482">
    <property type="entry name" value="T2SSF"/>
    <property type="match status" value="2"/>
</dbReference>
<protein>
    <recommendedName>
        <fullName evidence="9">General secretion pathway protein F</fullName>
    </recommendedName>
</protein>
<dbReference type="InterPro" id="IPR042094">
    <property type="entry name" value="T2SS_GspF_sf"/>
</dbReference>
<evidence type="ECO:0000256" key="3">
    <source>
        <dbReference type="ARBA" id="ARBA00005745"/>
    </source>
</evidence>
<comment type="subcellular location">
    <subcellularLocation>
        <location evidence="10">Cell inner membrane</location>
        <topology evidence="10">Multi-pass membrane protein</topology>
    </subcellularLocation>
    <subcellularLocation>
        <location evidence="2">Cell membrane</location>
        <topology evidence="2">Multi-pass membrane protein</topology>
    </subcellularLocation>
</comment>
<evidence type="ECO:0000256" key="5">
    <source>
        <dbReference type="ARBA" id="ARBA00022475"/>
    </source>
</evidence>
<evidence type="ECO:0000256" key="8">
    <source>
        <dbReference type="ARBA" id="ARBA00023136"/>
    </source>
</evidence>
<name>A0A1H2PRS4_9BURK</name>